<name>A0A1V4SNY1_RUMHU</name>
<accession>A0A1V4SNY1</accession>
<evidence type="ECO:0000313" key="2">
    <source>
        <dbReference type="EMBL" id="OPX45174.1"/>
    </source>
</evidence>
<evidence type="ECO:0000313" key="3">
    <source>
        <dbReference type="EMBL" id="OPX45175.1"/>
    </source>
</evidence>
<gene>
    <name evidence="2" type="ORF">CLHUN_10610</name>
    <name evidence="3" type="ORF">CLHUN_10620</name>
</gene>
<dbReference type="EMBL" id="MZGX01000005">
    <property type="protein sequence ID" value="OPX45175.1"/>
    <property type="molecule type" value="Genomic_DNA"/>
</dbReference>
<feature type="compositionally biased region" description="Basic and acidic residues" evidence="1">
    <location>
        <begin position="1"/>
        <end position="14"/>
    </location>
</feature>
<dbReference type="STRING" id="48256.CLHUN_10610"/>
<evidence type="ECO:0000256" key="1">
    <source>
        <dbReference type="SAM" id="MobiDB-lite"/>
    </source>
</evidence>
<keyword evidence="4" id="KW-1185">Reference proteome</keyword>
<dbReference type="NCBIfam" id="NF040663">
    <property type="entry name" value="salivaricin_M"/>
    <property type="match status" value="1"/>
</dbReference>
<dbReference type="OrthoDB" id="2232158at2"/>
<comment type="caution">
    <text evidence="3">The sequence shown here is derived from an EMBL/GenBank/DDBJ whole genome shotgun (WGS) entry which is preliminary data.</text>
</comment>
<evidence type="ECO:0000313" key="4">
    <source>
        <dbReference type="Proteomes" id="UP000191554"/>
    </source>
</evidence>
<proteinExistence type="predicted"/>
<dbReference type="EMBL" id="MZGX01000005">
    <property type="protein sequence ID" value="OPX45174.1"/>
    <property type="molecule type" value="Genomic_DNA"/>
</dbReference>
<dbReference type="AlphaFoldDB" id="A0A1V4SNY1"/>
<reference evidence="3 4" key="1">
    <citation type="submission" date="2017-03" db="EMBL/GenBank/DDBJ databases">
        <title>Genome sequence of Clostridium hungatei DSM 14427.</title>
        <authorList>
            <person name="Poehlein A."/>
            <person name="Daniel R."/>
        </authorList>
    </citation>
    <scope>NUCLEOTIDE SEQUENCE [LARGE SCALE GENOMIC DNA]</scope>
    <source>
        <strain evidence="3 4">DSM 14427</strain>
    </source>
</reference>
<evidence type="ECO:0008006" key="5">
    <source>
        <dbReference type="Google" id="ProtNLM"/>
    </source>
</evidence>
<dbReference type="NCBIfam" id="NF000539">
    <property type="entry name" value="plantaricin"/>
    <property type="match status" value="1"/>
</dbReference>
<sequence>MSKEQRNQLKDEKGPINGVAEEIKGQDLDEKSGAGIITAVQLTLAGKCGRMPTISYECTSNNVSCG</sequence>
<dbReference type="Proteomes" id="UP000191554">
    <property type="component" value="Unassembled WGS sequence"/>
</dbReference>
<dbReference type="RefSeq" id="WP_080063510.1">
    <property type="nucleotide sequence ID" value="NZ_MZGX01000005.1"/>
</dbReference>
<feature type="region of interest" description="Disordered" evidence="1">
    <location>
        <begin position="1"/>
        <end position="24"/>
    </location>
</feature>
<organism evidence="3 4">
    <name type="scientific">Ruminiclostridium hungatei</name>
    <name type="common">Clostridium hungatei</name>
    <dbReference type="NCBI Taxonomy" id="48256"/>
    <lineage>
        <taxon>Bacteria</taxon>
        <taxon>Bacillati</taxon>
        <taxon>Bacillota</taxon>
        <taxon>Clostridia</taxon>
        <taxon>Eubacteriales</taxon>
        <taxon>Oscillospiraceae</taxon>
        <taxon>Ruminiclostridium</taxon>
    </lineage>
</organism>
<protein>
    <recommendedName>
        <fullName evidence="5">Plantaricin C family lantibiotic</fullName>
    </recommendedName>
</protein>